<sequence>MRAKIRIYVASDCPSCKEVIGYLKRKNTPYELFDVSFSKQYFKEMMRLGGFATPFIVMDERRLYYFDPRVLDRFLEEQHG</sequence>
<evidence type="ECO:0000313" key="2">
    <source>
        <dbReference type="EMBL" id="MCZ8514035.1"/>
    </source>
</evidence>
<proteinExistence type="predicted"/>
<name>A0ABT4QAX6_9BACL</name>
<dbReference type="Gene3D" id="3.40.30.10">
    <property type="entry name" value="Glutaredoxin"/>
    <property type="match status" value="1"/>
</dbReference>
<dbReference type="RefSeq" id="WP_269882552.1">
    <property type="nucleotide sequence ID" value="NZ_JAQAGZ010000010.1"/>
</dbReference>
<comment type="caution">
    <text evidence="2">The sequence shown here is derived from an EMBL/GenBank/DDBJ whole genome shotgun (WGS) entry which is preliminary data.</text>
</comment>
<feature type="domain" description="Glutaredoxin" evidence="1">
    <location>
        <begin position="6"/>
        <end position="59"/>
    </location>
</feature>
<dbReference type="Pfam" id="PF00462">
    <property type="entry name" value="Glutaredoxin"/>
    <property type="match status" value="1"/>
</dbReference>
<accession>A0ABT4QAX6</accession>
<dbReference type="InterPro" id="IPR002109">
    <property type="entry name" value="Glutaredoxin"/>
</dbReference>
<dbReference type="SUPFAM" id="SSF52833">
    <property type="entry name" value="Thioredoxin-like"/>
    <property type="match status" value="1"/>
</dbReference>
<dbReference type="EMBL" id="JAQAGZ010000010">
    <property type="protein sequence ID" value="MCZ8514035.1"/>
    <property type="molecule type" value="Genomic_DNA"/>
</dbReference>
<reference evidence="2 3" key="1">
    <citation type="submission" date="2022-12" db="EMBL/GenBank/DDBJ databases">
        <title>Draft genome sequence of Paenibacillus sp. dW9.</title>
        <authorList>
            <person name="Choi E.-W."/>
            <person name="Kim D.-U."/>
        </authorList>
    </citation>
    <scope>NUCLEOTIDE SEQUENCE [LARGE SCALE GENOMIC DNA]</scope>
    <source>
        <strain evidence="3">dW9</strain>
    </source>
</reference>
<dbReference type="PROSITE" id="PS51354">
    <property type="entry name" value="GLUTAREDOXIN_2"/>
    <property type="match status" value="1"/>
</dbReference>
<gene>
    <name evidence="2" type="ORF">O9H85_16715</name>
</gene>
<keyword evidence="3" id="KW-1185">Reference proteome</keyword>
<evidence type="ECO:0000259" key="1">
    <source>
        <dbReference type="Pfam" id="PF00462"/>
    </source>
</evidence>
<organism evidence="2 3">
    <name type="scientific">Paenibacillus gyeongsangnamensis</name>
    <dbReference type="NCBI Taxonomy" id="3388067"/>
    <lineage>
        <taxon>Bacteria</taxon>
        <taxon>Bacillati</taxon>
        <taxon>Bacillota</taxon>
        <taxon>Bacilli</taxon>
        <taxon>Bacillales</taxon>
        <taxon>Paenibacillaceae</taxon>
        <taxon>Paenibacillus</taxon>
    </lineage>
</organism>
<dbReference type="CDD" id="cd02976">
    <property type="entry name" value="NrdH"/>
    <property type="match status" value="1"/>
</dbReference>
<dbReference type="InterPro" id="IPR036249">
    <property type="entry name" value="Thioredoxin-like_sf"/>
</dbReference>
<protein>
    <submittedName>
        <fullName evidence="2">Glutaredoxin domain-containing protein</fullName>
    </submittedName>
</protein>
<evidence type="ECO:0000313" key="3">
    <source>
        <dbReference type="Proteomes" id="UP001527882"/>
    </source>
</evidence>
<dbReference type="Proteomes" id="UP001527882">
    <property type="component" value="Unassembled WGS sequence"/>
</dbReference>